<gene>
    <name evidence="1" type="ORF">DPMN_108320</name>
</gene>
<dbReference type="EMBL" id="JAIWYP010000004">
    <property type="protein sequence ID" value="KAH3834987.1"/>
    <property type="molecule type" value="Genomic_DNA"/>
</dbReference>
<reference evidence="1" key="1">
    <citation type="journal article" date="2019" name="bioRxiv">
        <title>The Genome of the Zebra Mussel, Dreissena polymorpha: A Resource for Invasive Species Research.</title>
        <authorList>
            <person name="McCartney M.A."/>
            <person name="Auch B."/>
            <person name="Kono T."/>
            <person name="Mallez S."/>
            <person name="Zhang Y."/>
            <person name="Obille A."/>
            <person name="Becker A."/>
            <person name="Abrahante J.E."/>
            <person name="Garbe J."/>
            <person name="Badalamenti J.P."/>
            <person name="Herman A."/>
            <person name="Mangelson H."/>
            <person name="Liachko I."/>
            <person name="Sullivan S."/>
            <person name="Sone E.D."/>
            <person name="Koren S."/>
            <person name="Silverstein K.A.T."/>
            <person name="Beckman K.B."/>
            <person name="Gohl D.M."/>
        </authorList>
    </citation>
    <scope>NUCLEOTIDE SEQUENCE</scope>
    <source>
        <strain evidence="1">Duluth1</strain>
        <tissue evidence="1">Whole animal</tissue>
    </source>
</reference>
<evidence type="ECO:0000313" key="2">
    <source>
        <dbReference type="Proteomes" id="UP000828390"/>
    </source>
</evidence>
<keyword evidence="2" id="KW-1185">Reference proteome</keyword>
<protein>
    <submittedName>
        <fullName evidence="1">Uncharacterized protein</fullName>
    </submittedName>
</protein>
<organism evidence="1 2">
    <name type="scientific">Dreissena polymorpha</name>
    <name type="common">Zebra mussel</name>
    <name type="synonym">Mytilus polymorpha</name>
    <dbReference type="NCBI Taxonomy" id="45954"/>
    <lineage>
        <taxon>Eukaryota</taxon>
        <taxon>Metazoa</taxon>
        <taxon>Spiralia</taxon>
        <taxon>Lophotrochozoa</taxon>
        <taxon>Mollusca</taxon>
        <taxon>Bivalvia</taxon>
        <taxon>Autobranchia</taxon>
        <taxon>Heteroconchia</taxon>
        <taxon>Euheterodonta</taxon>
        <taxon>Imparidentia</taxon>
        <taxon>Neoheterodontei</taxon>
        <taxon>Myida</taxon>
        <taxon>Dreissenoidea</taxon>
        <taxon>Dreissenidae</taxon>
        <taxon>Dreissena</taxon>
    </lineage>
</organism>
<evidence type="ECO:0000313" key="1">
    <source>
        <dbReference type="EMBL" id="KAH3834987.1"/>
    </source>
</evidence>
<proteinExistence type="predicted"/>
<name>A0A9D4K8V5_DREPO</name>
<dbReference type="AlphaFoldDB" id="A0A9D4K8V5"/>
<comment type="caution">
    <text evidence="1">The sequence shown here is derived from an EMBL/GenBank/DDBJ whole genome shotgun (WGS) entry which is preliminary data.</text>
</comment>
<accession>A0A9D4K8V5</accession>
<dbReference type="Proteomes" id="UP000828390">
    <property type="component" value="Unassembled WGS sequence"/>
</dbReference>
<sequence>MTRHIVDETGEQETKIQFGAFSMVSMMKTLGSKWSSIKNQEQLKKQSTLL</sequence>
<reference evidence="1" key="2">
    <citation type="submission" date="2020-11" db="EMBL/GenBank/DDBJ databases">
        <authorList>
            <person name="McCartney M.A."/>
            <person name="Auch B."/>
            <person name="Kono T."/>
            <person name="Mallez S."/>
            <person name="Becker A."/>
            <person name="Gohl D.M."/>
            <person name="Silverstein K.A.T."/>
            <person name="Koren S."/>
            <person name="Bechman K.B."/>
            <person name="Herman A."/>
            <person name="Abrahante J.E."/>
            <person name="Garbe J."/>
        </authorList>
    </citation>
    <scope>NUCLEOTIDE SEQUENCE</scope>
    <source>
        <strain evidence="1">Duluth1</strain>
        <tissue evidence="1">Whole animal</tissue>
    </source>
</reference>